<dbReference type="GO" id="GO:0045087">
    <property type="term" value="P:innate immune response"/>
    <property type="evidence" value="ECO:0007669"/>
    <property type="project" value="TreeGrafter"/>
</dbReference>
<dbReference type="AlphaFoldDB" id="A0A8R1DRN3"/>
<feature type="domain" description="C-type lectin" evidence="1">
    <location>
        <begin position="44"/>
        <end position="165"/>
    </location>
</feature>
<organism evidence="2 3">
    <name type="scientific">Caenorhabditis japonica</name>
    <dbReference type="NCBI Taxonomy" id="281687"/>
    <lineage>
        <taxon>Eukaryota</taxon>
        <taxon>Metazoa</taxon>
        <taxon>Ecdysozoa</taxon>
        <taxon>Nematoda</taxon>
        <taxon>Chromadorea</taxon>
        <taxon>Rhabditida</taxon>
        <taxon>Rhabditina</taxon>
        <taxon>Rhabditomorpha</taxon>
        <taxon>Rhabditoidea</taxon>
        <taxon>Rhabditidae</taxon>
        <taxon>Peloderinae</taxon>
        <taxon>Caenorhabditis</taxon>
    </lineage>
</organism>
<dbReference type="CDD" id="cd00037">
    <property type="entry name" value="CLECT"/>
    <property type="match status" value="1"/>
</dbReference>
<name>A0A8R1DRN3_CAEJA</name>
<dbReference type="PANTHER" id="PTHR31024:SF8">
    <property type="entry name" value="C-TYPE LECTIN DOMAIN-CONTAINING PROTEIN"/>
    <property type="match status" value="1"/>
</dbReference>
<evidence type="ECO:0000259" key="1">
    <source>
        <dbReference type="PROSITE" id="PS50041"/>
    </source>
</evidence>
<sequence length="175" mass="19724">MAFTMADGNTTLELQNAFLATNCFCRPGWMQYHYPLSTKNIFSNYGVCIFRPSQSLSRVAAQSYCRQLTATSYLVSELDQQKRAFNWEYLNAKGSNPTNAFYNGLTYYNGSWWWDQPTGMPLWPLNPNSGAAPTRAGCVVDMKYSDGTISWTPISCGNMFRFCASPLLVILIIIV</sequence>
<dbReference type="Gene3D" id="3.10.100.10">
    <property type="entry name" value="Mannose-Binding Protein A, subunit A"/>
    <property type="match status" value="1"/>
</dbReference>
<dbReference type="SUPFAM" id="SSF56436">
    <property type="entry name" value="C-type lectin-like"/>
    <property type="match status" value="1"/>
</dbReference>
<dbReference type="Proteomes" id="UP000005237">
    <property type="component" value="Unassembled WGS sequence"/>
</dbReference>
<evidence type="ECO:0000313" key="2">
    <source>
        <dbReference type="EnsemblMetazoa" id="CJA08875.1"/>
    </source>
</evidence>
<reference evidence="2" key="2">
    <citation type="submission" date="2022-06" db="UniProtKB">
        <authorList>
            <consortium name="EnsemblMetazoa"/>
        </authorList>
    </citation>
    <scope>IDENTIFICATION</scope>
    <source>
        <strain evidence="2">DF5081</strain>
    </source>
</reference>
<reference evidence="3" key="1">
    <citation type="submission" date="2010-08" db="EMBL/GenBank/DDBJ databases">
        <authorList>
            <consortium name="Caenorhabditis japonica Sequencing Consortium"/>
            <person name="Wilson R.K."/>
        </authorList>
    </citation>
    <scope>NUCLEOTIDE SEQUENCE [LARGE SCALE GENOMIC DNA]</scope>
    <source>
        <strain evidence="3">DF5081</strain>
    </source>
</reference>
<evidence type="ECO:0000313" key="3">
    <source>
        <dbReference type="Proteomes" id="UP000005237"/>
    </source>
</evidence>
<dbReference type="SMART" id="SM00034">
    <property type="entry name" value="CLECT"/>
    <property type="match status" value="1"/>
</dbReference>
<keyword evidence="3" id="KW-1185">Reference proteome</keyword>
<dbReference type="InterPro" id="IPR016186">
    <property type="entry name" value="C-type_lectin-like/link_sf"/>
</dbReference>
<proteinExistence type="predicted"/>
<protein>
    <submittedName>
        <fullName evidence="2">C-type lectin domain-containing protein</fullName>
    </submittedName>
</protein>
<dbReference type="EnsemblMetazoa" id="CJA08875.1">
    <property type="protein sequence ID" value="CJA08875.1"/>
    <property type="gene ID" value="WBGene00128079"/>
</dbReference>
<dbReference type="PROSITE" id="PS50041">
    <property type="entry name" value="C_TYPE_LECTIN_2"/>
    <property type="match status" value="1"/>
</dbReference>
<dbReference type="PANTHER" id="PTHR31024">
    <property type="entry name" value="C-TYPE LECTIN"/>
    <property type="match status" value="1"/>
</dbReference>
<dbReference type="InterPro" id="IPR016187">
    <property type="entry name" value="CTDL_fold"/>
</dbReference>
<dbReference type="InterPro" id="IPR001304">
    <property type="entry name" value="C-type_lectin-like"/>
</dbReference>
<accession>A0A8R1DRN3</accession>